<dbReference type="InterPro" id="IPR036505">
    <property type="entry name" value="Amidase/PGRP_sf"/>
</dbReference>
<gene>
    <name evidence="8" type="ORF">Raf01_37550</name>
</gene>
<evidence type="ECO:0000256" key="2">
    <source>
        <dbReference type="ARBA" id="ARBA00011901"/>
    </source>
</evidence>
<organism evidence="8 9">
    <name type="scientific">Rugosimonospora africana</name>
    <dbReference type="NCBI Taxonomy" id="556532"/>
    <lineage>
        <taxon>Bacteria</taxon>
        <taxon>Bacillati</taxon>
        <taxon>Actinomycetota</taxon>
        <taxon>Actinomycetes</taxon>
        <taxon>Micromonosporales</taxon>
        <taxon>Micromonosporaceae</taxon>
        <taxon>Rugosimonospora</taxon>
    </lineage>
</organism>
<evidence type="ECO:0000256" key="5">
    <source>
        <dbReference type="SAM" id="MobiDB-lite"/>
    </source>
</evidence>
<dbReference type="GO" id="GO:0008745">
    <property type="term" value="F:N-acetylmuramoyl-L-alanine amidase activity"/>
    <property type="evidence" value="ECO:0007669"/>
    <property type="project" value="UniProtKB-EC"/>
</dbReference>
<evidence type="ECO:0000256" key="6">
    <source>
        <dbReference type="SAM" id="SignalP"/>
    </source>
</evidence>
<feature type="domain" description="N-acetylmuramoyl-L-alanine amidase" evidence="7">
    <location>
        <begin position="297"/>
        <end position="433"/>
    </location>
</feature>
<feature type="signal peptide" evidence="6">
    <location>
        <begin position="1"/>
        <end position="16"/>
    </location>
</feature>
<evidence type="ECO:0000313" key="8">
    <source>
        <dbReference type="EMBL" id="GIH15583.1"/>
    </source>
</evidence>
<dbReference type="GO" id="GO:0009254">
    <property type="term" value="P:peptidoglycan turnover"/>
    <property type="evidence" value="ECO:0007669"/>
    <property type="project" value="TreeGrafter"/>
</dbReference>
<dbReference type="GO" id="GO:0009253">
    <property type="term" value="P:peptidoglycan catabolic process"/>
    <property type="evidence" value="ECO:0007669"/>
    <property type="project" value="InterPro"/>
</dbReference>
<dbReference type="InterPro" id="IPR051206">
    <property type="entry name" value="NAMLAA_amidase_2"/>
</dbReference>
<feature type="compositionally biased region" description="Low complexity" evidence="5">
    <location>
        <begin position="114"/>
        <end position="124"/>
    </location>
</feature>
<evidence type="ECO:0000259" key="7">
    <source>
        <dbReference type="SMART" id="SM00644"/>
    </source>
</evidence>
<evidence type="ECO:0000256" key="4">
    <source>
        <dbReference type="ARBA" id="ARBA00023316"/>
    </source>
</evidence>
<dbReference type="EC" id="3.5.1.28" evidence="2"/>
<keyword evidence="9" id="KW-1185">Reference proteome</keyword>
<keyword evidence="4" id="KW-0961">Cell wall biogenesis/degradation</keyword>
<dbReference type="PANTHER" id="PTHR30417">
    <property type="entry name" value="N-ACETYLMURAMOYL-L-ALANINE AMIDASE AMID"/>
    <property type="match status" value="1"/>
</dbReference>
<evidence type="ECO:0000256" key="1">
    <source>
        <dbReference type="ARBA" id="ARBA00001561"/>
    </source>
</evidence>
<dbReference type="InterPro" id="IPR002502">
    <property type="entry name" value="Amidase_domain"/>
</dbReference>
<comment type="catalytic activity">
    <reaction evidence="1">
        <text>Hydrolyzes the link between N-acetylmuramoyl residues and L-amino acid residues in certain cell-wall glycopeptides.</text>
        <dbReference type="EC" id="3.5.1.28"/>
    </reaction>
</comment>
<proteinExistence type="predicted"/>
<evidence type="ECO:0000313" key="9">
    <source>
        <dbReference type="Proteomes" id="UP000642748"/>
    </source>
</evidence>
<feature type="region of interest" description="Disordered" evidence="5">
    <location>
        <begin position="86"/>
        <end position="147"/>
    </location>
</feature>
<dbReference type="Gene3D" id="3.40.80.10">
    <property type="entry name" value="Peptidoglycan recognition protein-like"/>
    <property type="match status" value="1"/>
</dbReference>
<feature type="compositionally biased region" description="Low complexity" evidence="5">
    <location>
        <begin position="134"/>
        <end position="147"/>
    </location>
</feature>
<accession>A0A8J3VRN8</accession>
<keyword evidence="6" id="KW-0732">Signal</keyword>
<dbReference type="Pfam" id="PF01510">
    <property type="entry name" value="Amidase_2"/>
    <property type="match status" value="1"/>
</dbReference>
<dbReference type="FunFam" id="3.40.80.10:FF:000006">
    <property type="entry name" value="N-acetylmuramoyl-L-alanine amidase"/>
    <property type="match status" value="1"/>
</dbReference>
<dbReference type="Gene3D" id="1.10.530.10">
    <property type="match status" value="1"/>
</dbReference>
<dbReference type="PANTHER" id="PTHR30417:SF1">
    <property type="entry name" value="N-ACETYLMURAMOYL-L-ALANINE AMIDASE AMID"/>
    <property type="match status" value="1"/>
</dbReference>
<protein>
    <recommendedName>
        <fullName evidence="2">N-acetylmuramoyl-L-alanine amidase</fullName>
        <ecNumber evidence="2">3.5.1.28</ecNumber>
    </recommendedName>
</protein>
<dbReference type="EMBL" id="BONZ01000035">
    <property type="protein sequence ID" value="GIH15583.1"/>
    <property type="molecule type" value="Genomic_DNA"/>
</dbReference>
<dbReference type="Proteomes" id="UP000642748">
    <property type="component" value="Unassembled WGS sequence"/>
</dbReference>
<feature type="chain" id="PRO_5035249306" description="N-acetylmuramoyl-L-alanine amidase" evidence="6">
    <location>
        <begin position="17"/>
        <end position="677"/>
    </location>
</feature>
<reference evidence="8" key="1">
    <citation type="submission" date="2021-01" db="EMBL/GenBank/DDBJ databases">
        <title>Whole genome shotgun sequence of Rugosimonospora africana NBRC 104875.</title>
        <authorList>
            <person name="Komaki H."/>
            <person name="Tamura T."/>
        </authorList>
    </citation>
    <scope>NUCLEOTIDE SEQUENCE</scope>
    <source>
        <strain evidence="8">NBRC 104875</strain>
    </source>
</reference>
<dbReference type="SUPFAM" id="SSF55846">
    <property type="entry name" value="N-acetylmuramoyl-L-alanine amidase-like"/>
    <property type="match status" value="1"/>
</dbReference>
<name>A0A8J3VRN8_9ACTN</name>
<sequence length="677" mass="71101">MVAGLVVLGTATGALAAPNGAADSRQQAYAAAAASSGVPESVLLGVSYLESLWNTNAGQPSTSGGFGPMHLTDVTYVASLPATGLGRGAASDAPSQTGRPRAEVAGTDQASTVQAAGANQAGADARGDSARPMTAGPRQAGATTTPATGTETLEVAAALTGLDKATLRTDPAANIRGGAAVLARYQRALGAPLSSDPDQWYGAVAEYAGATDADSAQQFADEVFDTIRSGAQRVTDDGHPVRLAATAGVPDRSWLDKLGLPRLPGSSNLECPKKLSCEWVPAPYQQLSADPTDYGNYDLADRPKTQKIRYIVIHDTEESFDGSLQLVQDPTYLGWHYTIRSADGLVAQHIATKNVGWHAGNWYVNSASVGVEHEGYAAQGSWYTEAMYRASAKLVRYLADKLDIPLDRQHIIGHDNVPGITPANVASMHWDPGPYWDWAHYFDLLGAPLHGTGNVHSGLVTIDPDYARNTPAFTGCDGTAADACAPHGSSSVILHTAPSADSPLVTDIGLHPDGSPSTMYISDHGARASAGQVYASAGTQGNWTAIWYLGQKAWFYNPPSARTARWSTGLVAVPKPGQASIPVYGRAYPEAAAYPAGVPVQTIVPMQYTFAAGQRYAVGGIVPSEYYKSSTFDGSSPGDHTVIRGSMKYVQIQFGHRIMYVDLNDVNLVPADWGSPA</sequence>
<dbReference type="SMART" id="SM00644">
    <property type="entry name" value="Ami_2"/>
    <property type="match status" value="1"/>
</dbReference>
<dbReference type="GO" id="GO:0071555">
    <property type="term" value="P:cell wall organization"/>
    <property type="evidence" value="ECO:0007669"/>
    <property type="project" value="UniProtKB-KW"/>
</dbReference>
<comment type="caution">
    <text evidence="8">The sequence shown here is derived from an EMBL/GenBank/DDBJ whole genome shotgun (WGS) entry which is preliminary data.</text>
</comment>
<dbReference type="CDD" id="cd06583">
    <property type="entry name" value="PGRP"/>
    <property type="match status" value="1"/>
</dbReference>
<keyword evidence="3" id="KW-0378">Hydrolase</keyword>
<dbReference type="AlphaFoldDB" id="A0A8J3VRN8"/>
<evidence type="ECO:0000256" key="3">
    <source>
        <dbReference type="ARBA" id="ARBA00022801"/>
    </source>
</evidence>